<organism evidence="2 3">
    <name type="scientific">Rubrivirga litoralis</name>
    <dbReference type="NCBI Taxonomy" id="3075598"/>
    <lineage>
        <taxon>Bacteria</taxon>
        <taxon>Pseudomonadati</taxon>
        <taxon>Rhodothermota</taxon>
        <taxon>Rhodothermia</taxon>
        <taxon>Rhodothermales</taxon>
        <taxon>Rubricoccaceae</taxon>
        <taxon>Rubrivirga</taxon>
    </lineage>
</organism>
<dbReference type="Pfam" id="PF00535">
    <property type="entry name" value="Glycos_transf_2"/>
    <property type="match status" value="1"/>
</dbReference>
<dbReference type="RefSeq" id="WP_311663157.1">
    <property type="nucleotide sequence ID" value="NZ_JAVRHT010000017.1"/>
</dbReference>
<dbReference type="InterPro" id="IPR029044">
    <property type="entry name" value="Nucleotide-diphossugar_trans"/>
</dbReference>
<reference evidence="2 3" key="1">
    <citation type="submission" date="2023-09" db="EMBL/GenBank/DDBJ databases">
        <authorList>
            <person name="Rey-Velasco X."/>
        </authorList>
    </citation>
    <scope>NUCLEOTIDE SEQUENCE [LARGE SCALE GENOMIC DNA]</scope>
    <source>
        <strain evidence="2 3">F394</strain>
    </source>
</reference>
<feature type="domain" description="Glycosyltransferase 2-like" evidence="1">
    <location>
        <begin position="8"/>
        <end position="128"/>
    </location>
</feature>
<keyword evidence="2" id="KW-0328">Glycosyltransferase</keyword>
<protein>
    <submittedName>
        <fullName evidence="2">Glycosyltransferase family 2 protein</fullName>
        <ecNumber evidence="2">2.4.-.-</ecNumber>
    </submittedName>
</protein>
<evidence type="ECO:0000313" key="3">
    <source>
        <dbReference type="Proteomes" id="UP001267426"/>
    </source>
</evidence>
<dbReference type="InterPro" id="IPR001173">
    <property type="entry name" value="Glyco_trans_2-like"/>
</dbReference>
<dbReference type="CDD" id="cd00761">
    <property type="entry name" value="Glyco_tranf_GTA_type"/>
    <property type="match status" value="1"/>
</dbReference>
<dbReference type="GO" id="GO:0016757">
    <property type="term" value="F:glycosyltransferase activity"/>
    <property type="evidence" value="ECO:0007669"/>
    <property type="project" value="UniProtKB-KW"/>
</dbReference>
<keyword evidence="2" id="KW-0808">Transferase</keyword>
<dbReference type="EMBL" id="JAVRHT010000017">
    <property type="protein sequence ID" value="MDT0631813.1"/>
    <property type="molecule type" value="Genomic_DNA"/>
</dbReference>
<name>A0ABU3BRA0_9BACT</name>
<evidence type="ECO:0000259" key="1">
    <source>
        <dbReference type="Pfam" id="PF00535"/>
    </source>
</evidence>
<evidence type="ECO:0000313" key="2">
    <source>
        <dbReference type="EMBL" id="MDT0631813.1"/>
    </source>
</evidence>
<gene>
    <name evidence="2" type="ORF">RM540_08665</name>
</gene>
<proteinExistence type="predicted"/>
<dbReference type="PANTHER" id="PTHR43685:SF2">
    <property type="entry name" value="GLYCOSYLTRANSFERASE 2-LIKE DOMAIN-CONTAINING PROTEIN"/>
    <property type="match status" value="1"/>
</dbReference>
<dbReference type="Proteomes" id="UP001267426">
    <property type="component" value="Unassembled WGS sequence"/>
</dbReference>
<accession>A0ABU3BRA0</accession>
<keyword evidence="3" id="KW-1185">Reference proteome</keyword>
<dbReference type="InterPro" id="IPR050834">
    <property type="entry name" value="Glycosyltransf_2"/>
</dbReference>
<comment type="caution">
    <text evidence="2">The sequence shown here is derived from an EMBL/GenBank/DDBJ whole genome shotgun (WGS) entry which is preliminary data.</text>
</comment>
<sequence length="317" mass="35625">MSRTIPVTVVIPNYNSGAYLVECVESINRGTRPEQIVIVDDVSTDGSDEVASHLASEYGNVEVVRRDENGGAVEARRTGVKRAACDWIALVDADDTVEEGAVAAAFDRVLDTGCDLCVWQLWKTDGERLWHLVPLDPADFPMTGREAARRTLGGWQMHPLGLARKSLYADAYAGFREPGYNADELLTRRVLLRATAVGLCNKKYFYRLNPSSTSVGLHRHRVDVLDSQRWLVRFTIENFSRPDVIRAVEVAIGTGWATYQQRRALGTSEVRRRMSGLMTELGHHMQLRDWPRMRPGHIVAYIFLRTWSRLPTGGVKT</sequence>
<dbReference type="PANTHER" id="PTHR43685">
    <property type="entry name" value="GLYCOSYLTRANSFERASE"/>
    <property type="match status" value="1"/>
</dbReference>
<dbReference type="EC" id="2.4.-.-" evidence="2"/>
<dbReference type="SUPFAM" id="SSF53448">
    <property type="entry name" value="Nucleotide-diphospho-sugar transferases"/>
    <property type="match status" value="1"/>
</dbReference>
<dbReference type="Gene3D" id="3.90.550.10">
    <property type="entry name" value="Spore Coat Polysaccharide Biosynthesis Protein SpsA, Chain A"/>
    <property type="match status" value="1"/>
</dbReference>